<keyword evidence="3" id="KW-1185">Reference proteome</keyword>
<keyword evidence="1" id="KW-0812">Transmembrane</keyword>
<protein>
    <submittedName>
        <fullName evidence="2">Uncharacterized protein</fullName>
    </submittedName>
</protein>
<comment type="caution">
    <text evidence="2">The sequence shown here is derived from an EMBL/GenBank/DDBJ whole genome shotgun (WGS) entry which is preliminary data.</text>
</comment>
<accession>A0ABD6E9S8</accession>
<name>A0ABD6E9S8_9BILA</name>
<feature type="transmembrane region" description="Helical" evidence="1">
    <location>
        <begin position="42"/>
        <end position="61"/>
    </location>
</feature>
<evidence type="ECO:0000256" key="1">
    <source>
        <dbReference type="SAM" id="Phobius"/>
    </source>
</evidence>
<dbReference type="AlphaFoldDB" id="A0ABD6E9S8"/>
<sequence>MGALFASDQRAVGVTGTTNVYMILICITKELQWDDTFTGTVIIHKFLIKIIWTVSLLIMMMSRNRTHFSISQLDSDAVVPERQYGYDEIGSVMLPFEMDSPLEFSANVSTPFIPETACCVC</sequence>
<dbReference type="EMBL" id="JBGFUD010001830">
    <property type="protein sequence ID" value="MFH4976805.1"/>
    <property type="molecule type" value="Genomic_DNA"/>
</dbReference>
<gene>
    <name evidence="2" type="ORF">AB6A40_003514</name>
</gene>
<evidence type="ECO:0000313" key="2">
    <source>
        <dbReference type="EMBL" id="MFH4976805.1"/>
    </source>
</evidence>
<evidence type="ECO:0000313" key="3">
    <source>
        <dbReference type="Proteomes" id="UP001608902"/>
    </source>
</evidence>
<reference evidence="2 3" key="1">
    <citation type="submission" date="2024-08" db="EMBL/GenBank/DDBJ databases">
        <title>Gnathostoma spinigerum genome.</title>
        <authorList>
            <person name="Gonzalez-Bertolin B."/>
            <person name="Monzon S."/>
            <person name="Zaballos A."/>
            <person name="Jimenez P."/>
            <person name="Dekumyoy P."/>
            <person name="Varona S."/>
            <person name="Cuesta I."/>
            <person name="Sumanam S."/>
            <person name="Adisakwattana P."/>
            <person name="Gasser R.B."/>
            <person name="Hernandez-Gonzalez A."/>
            <person name="Young N.D."/>
            <person name="Perteguer M.J."/>
        </authorList>
    </citation>
    <scope>NUCLEOTIDE SEQUENCE [LARGE SCALE GENOMIC DNA]</scope>
    <source>
        <strain evidence="2">AL3</strain>
        <tissue evidence="2">Liver</tissue>
    </source>
</reference>
<proteinExistence type="predicted"/>
<keyword evidence="1" id="KW-0472">Membrane</keyword>
<keyword evidence="1" id="KW-1133">Transmembrane helix</keyword>
<dbReference type="Proteomes" id="UP001608902">
    <property type="component" value="Unassembled WGS sequence"/>
</dbReference>
<organism evidence="2 3">
    <name type="scientific">Gnathostoma spinigerum</name>
    <dbReference type="NCBI Taxonomy" id="75299"/>
    <lineage>
        <taxon>Eukaryota</taxon>
        <taxon>Metazoa</taxon>
        <taxon>Ecdysozoa</taxon>
        <taxon>Nematoda</taxon>
        <taxon>Chromadorea</taxon>
        <taxon>Rhabditida</taxon>
        <taxon>Spirurina</taxon>
        <taxon>Gnathostomatomorpha</taxon>
        <taxon>Gnathostomatoidea</taxon>
        <taxon>Gnathostomatidae</taxon>
        <taxon>Gnathostoma</taxon>
    </lineage>
</organism>